<dbReference type="GO" id="GO:0042273">
    <property type="term" value="P:ribosomal large subunit biogenesis"/>
    <property type="evidence" value="ECO:0007669"/>
    <property type="project" value="TreeGrafter"/>
</dbReference>
<evidence type="ECO:0000256" key="3">
    <source>
        <dbReference type="ARBA" id="ARBA00015522"/>
    </source>
</evidence>
<dbReference type="AlphaFoldDB" id="A0A5E4QRJ8"/>
<comment type="similarity">
    <text evidence="2">Belongs to the NOP16 family.</text>
</comment>
<dbReference type="PANTHER" id="PTHR13243">
    <property type="entry name" value="HSPC111 PROTEIN-RELATED"/>
    <property type="match status" value="1"/>
</dbReference>
<evidence type="ECO:0000313" key="5">
    <source>
        <dbReference type="EMBL" id="VVD00597.1"/>
    </source>
</evidence>
<keyword evidence="4" id="KW-0539">Nucleus</keyword>
<keyword evidence="6" id="KW-1185">Reference proteome</keyword>
<proteinExistence type="inferred from homology"/>
<dbReference type="InterPro" id="IPR019002">
    <property type="entry name" value="Ribosome_biogenesis_Nop16"/>
</dbReference>
<sequence length="204" mass="24023">MKIKKQHKKKKYLHKLNRKRMHNKLRSTGQVNCKVLKEAWSNKKSSLRNLRDMGLANDPNKVIKIPNLKEEKLKIAKKIVNPDLSDSDEELITVKKTPSKKSVAEQLEKEAKAPRERRFMLPKGQVEFITYLLDKYGHDYKAMAKDRKNYYQETWKQLRAKVKTFMGIPKQYGEYLESRGLLDKEENEEDLKEQAKALIMSDSD</sequence>
<dbReference type="Proteomes" id="UP000324832">
    <property type="component" value="Unassembled WGS sequence"/>
</dbReference>
<reference evidence="5 6" key="1">
    <citation type="submission" date="2017-07" db="EMBL/GenBank/DDBJ databases">
        <authorList>
            <person name="Talla V."/>
            <person name="Backstrom N."/>
        </authorList>
    </citation>
    <scope>NUCLEOTIDE SEQUENCE [LARGE SCALE GENOMIC DNA]</scope>
</reference>
<evidence type="ECO:0000313" key="6">
    <source>
        <dbReference type="Proteomes" id="UP000324832"/>
    </source>
</evidence>
<dbReference type="Pfam" id="PF09420">
    <property type="entry name" value="Nop16"/>
    <property type="match status" value="1"/>
</dbReference>
<evidence type="ECO:0000256" key="4">
    <source>
        <dbReference type="ARBA" id="ARBA00023242"/>
    </source>
</evidence>
<dbReference type="EMBL" id="FZQP02004845">
    <property type="protein sequence ID" value="VVD00597.1"/>
    <property type="molecule type" value="Genomic_DNA"/>
</dbReference>
<name>A0A5E4QRJ8_9NEOP</name>
<dbReference type="PANTHER" id="PTHR13243:SF1">
    <property type="entry name" value="NUCLEOLAR PROTEIN 16"/>
    <property type="match status" value="1"/>
</dbReference>
<dbReference type="GO" id="GO:0005730">
    <property type="term" value="C:nucleolus"/>
    <property type="evidence" value="ECO:0007669"/>
    <property type="project" value="UniProtKB-SubCell"/>
</dbReference>
<comment type="subcellular location">
    <subcellularLocation>
        <location evidence="1">Nucleus</location>
        <location evidence="1">Nucleolus</location>
    </subcellularLocation>
</comment>
<evidence type="ECO:0000256" key="2">
    <source>
        <dbReference type="ARBA" id="ARBA00008479"/>
    </source>
</evidence>
<organism evidence="5 6">
    <name type="scientific">Leptidea sinapis</name>
    <dbReference type="NCBI Taxonomy" id="189913"/>
    <lineage>
        <taxon>Eukaryota</taxon>
        <taxon>Metazoa</taxon>
        <taxon>Ecdysozoa</taxon>
        <taxon>Arthropoda</taxon>
        <taxon>Hexapoda</taxon>
        <taxon>Insecta</taxon>
        <taxon>Pterygota</taxon>
        <taxon>Neoptera</taxon>
        <taxon>Endopterygota</taxon>
        <taxon>Lepidoptera</taxon>
        <taxon>Glossata</taxon>
        <taxon>Ditrysia</taxon>
        <taxon>Papilionoidea</taxon>
        <taxon>Pieridae</taxon>
        <taxon>Dismorphiinae</taxon>
        <taxon>Leptidea</taxon>
    </lineage>
</organism>
<gene>
    <name evidence="5" type="ORF">LSINAPIS_LOCUS11197</name>
</gene>
<dbReference type="OrthoDB" id="285729at2759"/>
<protein>
    <recommendedName>
        <fullName evidence="3">Nucleolar protein 16</fullName>
    </recommendedName>
</protein>
<accession>A0A5E4QRJ8</accession>
<evidence type="ECO:0000256" key="1">
    <source>
        <dbReference type="ARBA" id="ARBA00004604"/>
    </source>
</evidence>